<evidence type="ECO:0000313" key="1">
    <source>
        <dbReference type="EMBL" id="KCW57305.1"/>
    </source>
</evidence>
<organism evidence="1">
    <name type="scientific">Eucalyptus grandis</name>
    <name type="common">Flooded gum</name>
    <dbReference type="NCBI Taxonomy" id="71139"/>
    <lineage>
        <taxon>Eukaryota</taxon>
        <taxon>Viridiplantae</taxon>
        <taxon>Streptophyta</taxon>
        <taxon>Embryophyta</taxon>
        <taxon>Tracheophyta</taxon>
        <taxon>Spermatophyta</taxon>
        <taxon>Magnoliopsida</taxon>
        <taxon>eudicotyledons</taxon>
        <taxon>Gunneridae</taxon>
        <taxon>Pentapetalae</taxon>
        <taxon>rosids</taxon>
        <taxon>malvids</taxon>
        <taxon>Myrtales</taxon>
        <taxon>Myrtaceae</taxon>
        <taxon>Myrtoideae</taxon>
        <taxon>Eucalypteae</taxon>
        <taxon>Eucalyptus</taxon>
    </lineage>
</organism>
<proteinExistence type="predicted"/>
<dbReference type="Gramene" id="KCW57305">
    <property type="protein sequence ID" value="KCW57305"/>
    <property type="gene ID" value="EUGRSUZ_H00102"/>
</dbReference>
<accession>A0A059AV50</accession>
<name>A0A059AV50_EUCGR</name>
<dbReference type="AlphaFoldDB" id="A0A059AV50"/>
<gene>
    <name evidence="1" type="ORF">EUGRSUZ_H00102</name>
</gene>
<reference evidence="1" key="1">
    <citation type="submission" date="2013-07" db="EMBL/GenBank/DDBJ databases">
        <title>The genome of Eucalyptus grandis.</title>
        <authorList>
            <person name="Schmutz J."/>
            <person name="Hayes R."/>
            <person name="Myburg A."/>
            <person name="Tuskan G."/>
            <person name="Grattapaglia D."/>
            <person name="Rokhsar D.S."/>
        </authorList>
    </citation>
    <scope>NUCLEOTIDE SEQUENCE</scope>
    <source>
        <tissue evidence="1">Leaf extractions</tissue>
    </source>
</reference>
<dbReference type="InParanoid" id="A0A059AV50"/>
<dbReference type="EMBL" id="KK198760">
    <property type="protein sequence ID" value="KCW57305.1"/>
    <property type="molecule type" value="Genomic_DNA"/>
</dbReference>
<protein>
    <submittedName>
        <fullName evidence="1">Uncharacterized protein</fullName>
    </submittedName>
</protein>
<sequence length="68" mass="7173">MNFGASSAYEPRASGSLDHIGAGSADTEGSHVWSSHRPGSKFLITFSQVSPVHTPWLASGNFAREVAL</sequence>